<evidence type="ECO:0000256" key="13">
    <source>
        <dbReference type="ARBA" id="ARBA00023295"/>
    </source>
</evidence>
<dbReference type="InterPro" id="IPR003265">
    <property type="entry name" value="HhH-GPD_domain"/>
</dbReference>
<dbReference type="InterPro" id="IPR015797">
    <property type="entry name" value="NUDIX_hydrolase-like_dom_sf"/>
</dbReference>
<evidence type="ECO:0000256" key="9">
    <source>
        <dbReference type="ARBA" id="ARBA00022801"/>
    </source>
</evidence>
<sequence>MAAAVPEPLINWYRQNARALPWRKNPEPYRVWVSEIMLQQTRVEAVKPYYQRFLEALPDVAALANAPEEQLMKLWEGLGYYSRARNLQKAARQVMERHGGKLPPSYELLLDLAGFGEYTAGAVASIAFGIPVPAVDGNVLRVFSRVLASDSDIMAPAVRKGCRRLLLETMPQNCPGDYNQALMELGATLCAPNGPPNCTACPLSHLCRAYLNGNPSAFPVKAPKKERRVEEKTIFAVISPEGVLLRKRPEEGLLAGLWEFPWEEGHLSKRETGKKLEEWGISPKKRHTLRLAKHIFTHVEWRMAGVLAVCEKILPPEGMRLVTWEEMETVYTVPSAFSAFQKAALAAKEELP</sequence>
<keyword evidence="8 14" id="KW-0227">DNA damage</keyword>
<dbReference type="NCBIfam" id="TIGR01084">
    <property type="entry name" value="mutY"/>
    <property type="match status" value="1"/>
</dbReference>
<keyword evidence="10 14" id="KW-0408">Iron</keyword>
<dbReference type="GO" id="GO:0032357">
    <property type="term" value="F:oxidized purine DNA binding"/>
    <property type="evidence" value="ECO:0007669"/>
    <property type="project" value="TreeGrafter"/>
</dbReference>
<dbReference type="Gene3D" id="1.10.340.30">
    <property type="entry name" value="Hypothetical protein, domain 2"/>
    <property type="match status" value="1"/>
</dbReference>
<comment type="similarity">
    <text evidence="3 14">Belongs to the Nth/MutY family.</text>
</comment>
<dbReference type="InterPro" id="IPR011257">
    <property type="entry name" value="DNA_glycosylase"/>
</dbReference>
<dbReference type="PANTHER" id="PTHR42944">
    <property type="entry name" value="ADENINE DNA GLYCOSYLASE"/>
    <property type="match status" value="1"/>
</dbReference>
<evidence type="ECO:0000256" key="14">
    <source>
        <dbReference type="RuleBase" id="RU365096"/>
    </source>
</evidence>
<dbReference type="FunFam" id="1.10.340.30:FF:000002">
    <property type="entry name" value="Adenine DNA glycosylase"/>
    <property type="match status" value="1"/>
</dbReference>
<dbReference type="Pfam" id="PF14815">
    <property type="entry name" value="NUDIX_4"/>
    <property type="match status" value="1"/>
</dbReference>
<evidence type="ECO:0000256" key="8">
    <source>
        <dbReference type="ARBA" id="ARBA00022763"/>
    </source>
</evidence>
<dbReference type="InterPro" id="IPR044298">
    <property type="entry name" value="MIG/MutY"/>
</dbReference>
<dbReference type="Proteomes" id="UP000824002">
    <property type="component" value="Unassembled WGS sequence"/>
</dbReference>
<reference evidence="16" key="1">
    <citation type="submission" date="2020-10" db="EMBL/GenBank/DDBJ databases">
        <authorList>
            <person name="Gilroy R."/>
        </authorList>
    </citation>
    <scope>NUCLEOTIDE SEQUENCE</scope>
    <source>
        <strain evidence="16">CHK199-13235</strain>
    </source>
</reference>
<dbReference type="InterPro" id="IPR005760">
    <property type="entry name" value="A/G_AdeGlyc_MutY"/>
</dbReference>
<dbReference type="SMART" id="SM00478">
    <property type="entry name" value="ENDO3c"/>
    <property type="match status" value="1"/>
</dbReference>
<evidence type="ECO:0000256" key="1">
    <source>
        <dbReference type="ARBA" id="ARBA00000843"/>
    </source>
</evidence>
<dbReference type="CDD" id="cd00056">
    <property type="entry name" value="ENDO3c"/>
    <property type="match status" value="1"/>
</dbReference>
<dbReference type="InterPro" id="IPR029119">
    <property type="entry name" value="MutY_C"/>
</dbReference>
<keyword evidence="13 14" id="KW-0326">Glycosidase</keyword>
<organism evidence="16 17">
    <name type="scientific">Candidatus Merdivicinus excrementipullorum</name>
    <dbReference type="NCBI Taxonomy" id="2840867"/>
    <lineage>
        <taxon>Bacteria</taxon>
        <taxon>Bacillati</taxon>
        <taxon>Bacillota</taxon>
        <taxon>Clostridia</taxon>
        <taxon>Eubacteriales</taxon>
        <taxon>Oscillospiraceae</taxon>
        <taxon>Oscillospiraceae incertae sedis</taxon>
        <taxon>Candidatus Merdivicinus</taxon>
    </lineage>
</organism>
<comment type="cofactor">
    <cofactor evidence="14">
        <name>[4Fe-4S] cluster</name>
        <dbReference type="ChEBI" id="CHEBI:49883"/>
    </cofactor>
    <text evidence="14">Binds 1 [4Fe-4S] cluster.</text>
</comment>
<dbReference type="AlphaFoldDB" id="A0A9D1FLG9"/>
<dbReference type="GO" id="GO:0034039">
    <property type="term" value="F:8-oxo-7,8-dihydroguanine DNA N-glycosylase activity"/>
    <property type="evidence" value="ECO:0007669"/>
    <property type="project" value="TreeGrafter"/>
</dbReference>
<reference evidence="16" key="2">
    <citation type="journal article" date="2021" name="PeerJ">
        <title>Extensive microbial diversity within the chicken gut microbiome revealed by metagenomics and culture.</title>
        <authorList>
            <person name="Gilroy R."/>
            <person name="Ravi A."/>
            <person name="Getino M."/>
            <person name="Pursley I."/>
            <person name="Horton D.L."/>
            <person name="Alikhan N.F."/>
            <person name="Baker D."/>
            <person name="Gharbi K."/>
            <person name="Hall N."/>
            <person name="Watson M."/>
            <person name="Adriaenssens E.M."/>
            <person name="Foster-Nyarko E."/>
            <person name="Jarju S."/>
            <person name="Secka A."/>
            <person name="Antonio M."/>
            <person name="Oren A."/>
            <person name="Chaudhuri R.R."/>
            <person name="La Ragione R."/>
            <person name="Hildebrand F."/>
            <person name="Pallen M.J."/>
        </authorList>
    </citation>
    <scope>NUCLEOTIDE SEQUENCE</scope>
    <source>
        <strain evidence="16">CHK199-13235</strain>
    </source>
</reference>
<gene>
    <name evidence="16" type="primary">mutY</name>
    <name evidence="16" type="ORF">IAB51_02380</name>
</gene>
<evidence type="ECO:0000313" key="16">
    <source>
        <dbReference type="EMBL" id="HIS75633.1"/>
    </source>
</evidence>
<dbReference type="SUPFAM" id="SSF48150">
    <property type="entry name" value="DNA-glycosylase"/>
    <property type="match status" value="1"/>
</dbReference>
<comment type="catalytic activity">
    <reaction evidence="1 14">
        <text>Hydrolyzes free adenine bases from 7,8-dihydro-8-oxoguanine:adenine mismatched double-stranded DNA, leaving an apurinic site.</text>
        <dbReference type="EC" id="3.2.2.31"/>
    </reaction>
</comment>
<dbReference type="Pfam" id="PF00730">
    <property type="entry name" value="HhH-GPD"/>
    <property type="match status" value="1"/>
</dbReference>
<keyword evidence="9" id="KW-0378">Hydrolase</keyword>
<evidence type="ECO:0000256" key="2">
    <source>
        <dbReference type="ARBA" id="ARBA00002933"/>
    </source>
</evidence>
<keyword evidence="12" id="KW-0234">DNA repair</keyword>
<proteinExistence type="inferred from homology"/>
<evidence type="ECO:0000256" key="12">
    <source>
        <dbReference type="ARBA" id="ARBA00023204"/>
    </source>
</evidence>
<keyword evidence="7" id="KW-0479">Metal-binding</keyword>
<evidence type="ECO:0000256" key="7">
    <source>
        <dbReference type="ARBA" id="ARBA00022723"/>
    </source>
</evidence>
<evidence type="ECO:0000256" key="11">
    <source>
        <dbReference type="ARBA" id="ARBA00023014"/>
    </source>
</evidence>
<comment type="function">
    <text evidence="2">Adenine glycosylase active on G-A mispairs. MutY also corrects error-prone DNA synthesis past GO lesions which are due to the oxidatively damaged form of guanine: 7,8-dihydro-8-oxoguanine (8-oxo-dGTP).</text>
</comment>
<dbReference type="CDD" id="cd03431">
    <property type="entry name" value="NUDIX_DNA_Glycosylase_C-MutY"/>
    <property type="match status" value="1"/>
</dbReference>
<keyword evidence="6" id="KW-0004">4Fe-4S</keyword>
<dbReference type="EMBL" id="DVJP01000020">
    <property type="protein sequence ID" value="HIS75633.1"/>
    <property type="molecule type" value="Genomic_DNA"/>
</dbReference>
<feature type="domain" description="HhH-GPD" evidence="15">
    <location>
        <begin position="37"/>
        <end position="188"/>
    </location>
</feature>
<dbReference type="GO" id="GO:0000701">
    <property type="term" value="F:purine-specific mismatch base pair DNA N-glycosylase activity"/>
    <property type="evidence" value="ECO:0007669"/>
    <property type="project" value="UniProtKB-EC"/>
</dbReference>
<dbReference type="InterPro" id="IPR023170">
    <property type="entry name" value="HhH_base_excis_C"/>
</dbReference>
<dbReference type="GO" id="GO:0051539">
    <property type="term" value="F:4 iron, 4 sulfur cluster binding"/>
    <property type="evidence" value="ECO:0007669"/>
    <property type="project" value="UniProtKB-UniRule"/>
</dbReference>
<evidence type="ECO:0000256" key="3">
    <source>
        <dbReference type="ARBA" id="ARBA00008343"/>
    </source>
</evidence>
<dbReference type="PANTHER" id="PTHR42944:SF1">
    <property type="entry name" value="ADENINE DNA GLYCOSYLASE"/>
    <property type="match status" value="1"/>
</dbReference>
<dbReference type="GO" id="GO:0046872">
    <property type="term" value="F:metal ion binding"/>
    <property type="evidence" value="ECO:0007669"/>
    <property type="project" value="UniProtKB-UniRule"/>
</dbReference>
<protein>
    <recommendedName>
        <fullName evidence="5 14">Adenine DNA glycosylase</fullName>
        <ecNumber evidence="4 14">3.2.2.31</ecNumber>
    </recommendedName>
</protein>
<dbReference type="SUPFAM" id="SSF55811">
    <property type="entry name" value="Nudix"/>
    <property type="match status" value="1"/>
</dbReference>
<evidence type="ECO:0000256" key="4">
    <source>
        <dbReference type="ARBA" id="ARBA00012045"/>
    </source>
</evidence>
<name>A0A9D1FLG9_9FIRM</name>
<dbReference type="GO" id="GO:0006284">
    <property type="term" value="P:base-excision repair"/>
    <property type="evidence" value="ECO:0007669"/>
    <property type="project" value="UniProtKB-UniRule"/>
</dbReference>
<dbReference type="Gene3D" id="3.90.79.10">
    <property type="entry name" value="Nucleoside Triphosphate Pyrophosphohydrolase"/>
    <property type="match status" value="1"/>
</dbReference>
<comment type="caution">
    <text evidence="16">The sequence shown here is derived from an EMBL/GenBank/DDBJ whole genome shotgun (WGS) entry which is preliminary data.</text>
</comment>
<dbReference type="EC" id="3.2.2.31" evidence="4 14"/>
<dbReference type="GO" id="GO:0035485">
    <property type="term" value="F:adenine/guanine mispair binding"/>
    <property type="evidence" value="ECO:0007669"/>
    <property type="project" value="TreeGrafter"/>
</dbReference>
<evidence type="ECO:0000256" key="10">
    <source>
        <dbReference type="ARBA" id="ARBA00023004"/>
    </source>
</evidence>
<keyword evidence="11" id="KW-0411">Iron-sulfur</keyword>
<evidence type="ECO:0000313" key="17">
    <source>
        <dbReference type="Proteomes" id="UP000824002"/>
    </source>
</evidence>
<evidence type="ECO:0000256" key="5">
    <source>
        <dbReference type="ARBA" id="ARBA00022023"/>
    </source>
</evidence>
<accession>A0A9D1FLG9</accession>
<dbReference type="Gene3D" id="1.10.1670.10">
    <property type="entry name" value="Helix-hairpin-Helix base-excision DNA repair enzymes (C-terminal)"/>
    <property type="match status" value="1"/>
</dbReference>
<evidence type="ECO:0000259" key="15">
    <source>
        <dbReference type="SMART" id="SM00478"/>
    </source>
</evidence>
<evidence type="ECO:0000256" key="6">
    <source>
        <dbReference type="ARBA" id="ARBA00022485"/>
    </source>
</evidence>
<dbReference type="GO" id="GO:0006298">
    <property type="term" value="P:mismatch repair"/>
    <property type="evidence" value="ECO:0007669"/>
    <property type="project" value="TreeGrafter"/>
</dbReference>